<evidence type="ECO:0000256" key="1">
    <source>
        <dbReference type="ARBA" id="ARBA00023054"/>
    </source>
</evidence>
<dbReference type="GO" id="GO:0003779">
    <property type="term" value="F:actin binding"/>
    <property type="evidence" value="ECO:0007669"/>
    <property type="project" value="InterPro"/>
</dbReference>
<dbReference type="InterPro" id="IPR011684">
    <property type="entry name" value="NAB"/>
</dbReference>
<feature type="coiled-coil region" evidence="3">
    <location>
        <begin position="466"/>
        <end position="500"/>
    </location>
</feature>
<dbReference type="AlphaFoldDB" id="A0A6A6N1L1"/>
<feature type="domain" description="NAB" evidence="5">
    <location>
        <begin position="1"/>
        <end position="67"/>
    </location>
</feature>
<dbReference type="Pfam" id="PF07765">
    <property type="entry name" value="KIP1"/>
    <property type="match status" value="1"/>
</dbReference>
<accession>A0A6A6N1L1</accession>
<dbReference type="EMBL" id="JAAGAX010000003">
    <property type="protein sequence ID" value="KAF2319307.1"/>
    <property type="molecule type" value="Genomic_DNA"/>
</dbReference>
<dbReference type="Proteomes" id="UP000467840">
    <property type="component" value="Chromosome 10"/>
</dbReference>
<keyword evidence="7" id="KW-1185">Reference proteome</keyword>
<dbReference type="PANTHER" id="PTHR32258:SF14">
    <property type="entry name" value="GB|AAF19561.1"/>
    <property type="match status" value="1"/>
</dbReference>
<comment type="caution">
    <text evidence="6">The sequence shown here is derived from an EMBL/GenBank/DDBJ whole genome shotgun (WGS) entry which is preliminary data.</text>
</comment>
<proteinExistence type="inferred from homology"/>
<evidence type="ECO:0000256" key="2">
    <source>
        <dbReference type="ARBA" id="ARBA00038006"/>
    </source>
</evidence>
<gene>
    <name evidence="6" type="ORF">GH714_014525</name>
</gene>
<evidence type="ECO:0000313" key="7">
    <source>
        <dbReference type="Proteomes" id="UP000467840"/>
    </source>
</evidence>
<feature type="compositionally biased region" description="Low complexity" evidence="4">
    <location>
        <begin position="100"/>
        <end position="125"/>
    </location>
</feature>
<name>A0A6A6N1L1_HEVBR</name>
<reference evidence="6 7" key="1">
    <citation type="journal article" date="2020" name="Mol. Plant">
        <title>The Chromosome-Based Rubber Tree Genome Provides New Insights into Spurge Genome Evolution and Rubber Biosynthesis.</title>
        <authorList>
            <person name="Liu J."/>
            <person name="Shi C."/>
            <person name="Shi C.C."/>
            <person name="Li W."/>
            <person name="Zhang Q.J."/>
            <person name="Zhang Y."/>
            <person name="Li K."/>
            <person name="Lu H.F."/>
            <person name="Shi C."/>
            <person name="Zhu S.T."/>
            <person name="Xiao Z.Y."/>
            <person name="Nan H."/>
            <person name="Yue Y."/>
            <person name="Zhu X.G."/>
            <person name="Wu Y."/>
            <person name="Hong X.N."/>
            <person name="Fan G.Y."/>
            <person name="Tong Y."/>
            <person name="Zhang D."/>
            <person name="Mao C.L."/>
            <person name="Liu Y.L."/>
            <person name="Hao S.J."/>
            <person name="Liu W.Q."/>
            <person name="Lv M.Q."/>
            <person name="Zhang H.B."/>
            <person name="Liu Y."/>
            <person name="Hu-Tang G.R."/>
            <person name="Wang J.P."/>
            <person name="Wang J.H."/>
            <person name="Sun Y.H."/>
            <person name="Ni S.B."/>
            <person name="Chen W.B."/>
            <person name="Zhang X.C."/>
            <person name="Jiao Y.N."/>
            <person name="Eichler E.E."/>
            <person name="Li G.H."/>
            <person name="Liu X."/>
            <person name="Gao L.Z."/>
        </authorList>
    </citation>
    <scope>NUCLEOTIDE SEQUENCE [LARGE SCALE GENOMIC DNA]</scope>
    <source>
        <strain evidence="7">cv. GT1</strain>
        <tissue evidence="6">Leaf</tissue>
    </source>
</reference>
<feature type="coiled-coil region" evidence="3">
    <location>
        <begin position="171"/>
        <end position="275"/>
    </location>
</feature>
<evidence type="ECO:0000256" key="4">
    <source>
        <dbReference type="SAM" id="MobiDB-lite"/>
    </source>
</evidence>
<evidence type="ECO:0000256" key="3">
    <source>
        <dbReference type="SAM" id="Coils"/>
    </source>
</evidence>
<comment type="similarity">
    <text evidence="2">Belongs to the NET family.</text>
</comment>
<dbReference type="Gene3D" id="1.10.287.1490">
    <property type="match status" value="1"/>
</dbReference>
<evidence type="ECO:0000259" key="5">
    <source>
        <dbReference type="PROSITE" id="PS51774"/>
    </source>
</evidence>
<dbReference type="GO" id="GO:0005774">
    <property type="term" value="C:vacuolar membrane"/>
    <property type="evidence" value="ECO:0007669"/>
    <property type="project" value="TreeGrafter"/>
</dbReference>
<evidence type="ECO:0000313" key="6">
    <source>
        <dbReference type="EMBL" id="KAF2319307.1"/>
    </source>
</evidence>
<organism evidence="6 7">
    <name type="scientific">Hevea brasiliensis</name>
    <name type="common">Para rubber tree</name>
    <name type="synonym">Siphonia brasiliensis</name>
    <dbReference type="NCBI Taxonomy" id="3981"/>
    <lineage>
        <taxon>Eukaryota</taxon>
        <taxon>Viridiplantae</taxon>
        <taxon>Streptophyta</taxon>
        <taxon>Embryophyta</taxon>
        <taxon>Tracheophyta</taxon>
        <taxon>Spermatophyta</taxon>
        <taxon>Magnoliopsida</taxon>
        <taxon>eudicotyledons</taxon>
        <taxon>Gunneridae</taxon>
        <taxon>Pentapetalae</taxon>
        <taxon>rosids</taxon>
        <taxon>fabids</taxon>
        <taxon>Malpighiales</taxon>
        <taxon>Euphorbiaceae</taxon>
        <taxon>Crotonoideae</taxon>
        <taxon>Micrandreae</taxon>
        <taxon>Hevea</taxon>
    </lineage>
</organism>
<keyword evidence="1 3" id="KW-0175">Coiled coil</keyword>
<dbReference type="PANTHER" id="PTHR32258">
    <property type="entry name" value="PROTEIN NETWORKED 4A"/>
    <property type="match status" value="1"/>
</dbReference>
<protein>
    <recommendedName>
        <fullName evidence="5">NAB domain-containing protein</fullName>
    </recommendedName>
</protein>
<sequence length="537" mass="61524">MIMNWLMTGMDQGVNLVLKMIEQDGASLAKKAEMCKQTRPDLIDEIEKFYCLYRSLAERYDHLNVELYKSIPSEFQMQGAGNAPDTPMLTPDQKLGSLKSGRVASVSSGGSDSSSSSSDSESESFNSSGNAYYSLPISTDHKGQHQKIELGTGLPKKLKMDVEENRDGVLNVEENENYEELRSKVIRYEEELRVLKLKLQLSEEEVTELKNELAKSKHFMILAETLQAQLESADRDVKMREADLEEERRRVMALQKQAVDDKHELQGQLKLAQDEKIMLKAMLDSESNQVLDLQERIVQCVNDLSDRDDEIKALKLKVLNAGENFLIEKSHMQSKISSLSERENLLEVRLRELELQGKTMEDKLRQFQTEKMELQLLHDTHRMGLEAVISQLKAEVGDRSGHVEILNKNLDNLKFKYDMLMAEKDGMNAKVNTLVADLSSRENQIGQMEEHLRHMHMENLELIAGSESVRKLVHELRLRAAELEKEVDKQKGELSAGAEEKREAIRQLCFSLDHYRSGYKELYEAFLRQKRHAFMAS</sequence>
<dbReference type="InterPro" id="IPR051861">
    <property type="entry name" value="NET_actin-binding_domain"/>
</dbReference>
<feature type="coiled-coil region" evidence="3">
    <location>
        <begin position="336"/>
        <end position="370"/>
    </location>
</feature>
<dbReference type="PROSITE" id="PS51774">
    <property type="entry name" value="NAB"/>
    <property type="match status" value="1"/>
</dbReference>
<feature type="region of interest" description="Disordered" evidence="4">
    <location>
        <begin position="78"/>
        <end position="125"/>
    </location>
</feature>